<feature type="compositionally biased region" description="Low complexity" evidence="1">
    <location>
        <begin position="415"/>
        <end position="430"/>
    </location>
</feature>
<evidence type="ECO:0000256" key="1">
    <source>
        <dbReference type="SAM" id="MobiDB-lite"/>
    </source>
</evidence>
<organism evidence="3 4">
    <name type="scientific">Sphingobacterium bovistauri</name>
    <dbReference type="NCBI Taxonomy" id="2781959"/>
    <lineage>
        <taxon>Bacteria</taxon>
        <taxon>Pseudomonadati</taxon>
        <taxon>Bacteroidota</taxon>
        <taxon>Sphingobacteriia</taxon>
        <taxon>Sphingobacteriales</taxon>
        <taxon>Sphingobacteriaceae</taxon>
        <taxon>Sphingobacterium</taxon>
    </lineage>
</organism>
<dbReference type="EMBL" id="JADEYP010000039">
    <property type="protein sequence ID" value="MCA5006604.1"/>
    <property type="molecule type" value="Genomic_DNA"/>
</dbReference>
<evidence type="ECO:0000313" key="4">
    <source>
        <dbReference type="Proteomes" id="UP001165302"/>
    </source>
</evidence>
<feature type="chain" id="PRO_5046779581" evidence="2">
    <location>
        <begin position="25"/>
        <end position="664"/>
    </location>
</feature>
<evidence type="ECO:0000313" key="3">
    <source>
        <dbReference type="EMBL" id="MCA5006604.1"/>
    </source>
</evidence>
<dbReference type="Proteomes" id="UP001165302">
    <property type="component" value="Unassembled WGS sequence"/>
</dbReference>
<keyword evidence="4" id="KW-1185">Reference proteome</keyword>
<comment type="caution">
    <text evidence="3">The sequence shown here is derived from an EMBL/GenBank/DDBJ whole genome shotgun (WGS) entry which is preliminary data.</text>
</comment>
<feature type="signal peptide" evidence="2">
    <location>
        <begin position="1"/>
        <end position="24"/>
    </location>
</feature>
<sequence length="664" mass="73977">MKTFNYFSPKTLVLIILFSNAVLSSCKKESNTELSKGPATLSVVLVGIDTDSEDLALEKSSNTKTATSAPEVLEIPINKNLSAYVTLDEEKNDISQKKHNSLNKIGASEITQITAGVQYGILVYEGDDLIPNGQRIFTAGQEATALPFTLDGGKTYTFIGYSRNSTTSIPTVSNSSKLSTAQINDETGDLLFVKKQQEVSTGNNNLSITLKHQFTRVTTQLKVGTTFEGVIQQVQSGTFAKSREKASLKLFNGMITYSATEQTSTISFPTIAAAGVTSIQSSSNLLIADDSNNVVTYTFPSIKVNDIIGTIPATSFSMQAGKKYNLIITLDVPCVLNNPTISFETKNGIPYSTNVSSNHSIKVNFRKLDNSFNIIFGNTPLFEARYKTRSRTLDRGSNRSRRGQTITRKRMQTRQGNQNSNANSNSWWNGSGTNTSEWSVYKYQEPTWELTTSFNAMSGWSTWTRDDINFENLPSDYDIIRNSKFKNSTDYWGINNISQIYSLEATIQQTPILSVVIDNSGIKLYSRKTNIDNTLYEIELINSPSIPTNNSKYSNNNYPSNFYRSVYSYPDGIDDSNSNTSYSYEDVIYNSSTRTWTRTQTETTTRNINPETVRETIIVEAEFRQNQVQLNSITSIAIEQYILSETNSLGQISTTRKVNCRTNQ</sequence>
<reference evidence="3" key="1">
    <citation type="submission" date="2020-10" db="EMBL/GenBank/DDBJ databases">
        <authorList>
            <person name="Lu T."/>
            <person name="Wang Q."/>
            <person name="Han X."/>
        </authorList>
    </citation>
    <scope>NUCLEOTIDE SEQUENCE</scope>
    <source>
        <strain evidence="3">WQ 366</strain>
    </source>
</reference>
<keyword evidence="2" id="KW-0732">Signal</keyword>
<name>A0ABS7Z8W8_9SPHI</name>
<evidence type="ECO:0000256" key="2">
    <source>
        <dbReference type="SAM" id="SignalP"/>
    </source>
</evidence>
<protein>
    <submittedName>
        <fullName evidence="3">Fimbrillin family protein</fullName>
    </submittedName>
</protein>
<dbReference type="PROSITE" id="PS51257">
    <property type="entry name" value="PROKAR_LIPOPROTEIN"/>
    <property type="match status" value="1"/>
</dbReference>
<feature type="region of interest" description="Disordered" evidence="1">
    <location>
        <begin position="387"/>
        <end position="430"/>
    </location>
</feature>
<accession>A0ABS7Z8W8</accession>
<feature type="compositionally biased region" description="Basic residues" evidence="1">
    <location>
        <begin position="398"/>
        <end position="412"/>
    </location>
</feature>
<gene>
    <name evidence="3" type="ORF">IPZ78_15795</name>
</gene>
<dbReference type="RefSeq" id="WP_225554963.1">
    <property type="nucleotide sequence ID" value="NZ_JADEYP010000039.1"/>
</dbReference>
<proteinExistence type="predicted"/>